<feature type="transmembrane region" description="Helical" evidence="1">
    <location>
        <begin position="49"/>
        <end position="68"/>
    </location>
</feature>
<protein>
    <recommendedName>
        <fullName evidence="4">RxLR effector candidate protein</fullName>
    </recommendedName>
</protein>
<gene>
    <name evidence="2" type="ORF">HBR001_LOCUS7932</name>
</gene>
<keyword evidence="1" id="KW-0472">Membrane</keyword>
<comment type="caution">
    <text evidence="2">The sequence shown here is derived from an EMBL/GenBank/DDBJ whole genome shotgun (WGS) entry which is preliminary data.</text>
</comment>
<feature type="transmembrane region" description="Helical" evidence="1">
    <location>
        <begin position="24"/>
        <end position="42"/>
    </location>
</feature>
<organism evidence="2 3">
    <name type="scientific">Hyaloperonospora brassicae</name>
    <name type="common">Brassica downy mildew</name>
    <name type="synonym">Peronospora brassicae</name>
    <dbReference type="NCBI Taxonomy" id="162125"/>
    <lineage>
        <taxon>Eukaryota</taxon>
        <taxon>Sar</taxon>
        <taxon>Stramenopiles</taxon>
        <taxon>Oomycota</taxon>
        <taxon>Peronosporomycetes</taxon>
        <taxon>Peronosporales</taxon>
        <taxon>Peronosporaceae</taxon>
        <taxon>Hyaloperonospora</taxon>
    </lineage>
</organism>
<evidence type="ECO:0000256" key="1">
    <source>
        <dbReference type="SAM" id="Phobius"/>
    </source>
</evidence>
<evidence type="ECO:0000313" key="3">
    <source>
        <dbReference type="Proteomes" id="UP001162031"/>
    </source>
</evidence>
<accession>A0AAV0US99</accession>
<proteinExistence type="predicted"/>
<name>A0AAV0US99_HYABA</name>
<keyword evidence="1" id="KW-1133">Transmembrane helix</keyword>
<dbReference type="EMBL" id="CANTFL010001429">
    <property type="protein sequence ID" value="CAI5739754.1"/>
    <property type="molecule type" value="Genomic_DNA"/>
</dbReference>
<keyword evidence="1" id="KW-0812">Transmembrane</keyword>
<keyword evidence="3" id="KW-1185">Reference proteome</keyword>
<evidence type="ECO:0008006" key="4">
    <source>
        <dbReference type="Google" id="ProtNLM"/>
    </source>
</evidence>
<reference evidence="2" key="1">
    <citation type="submission" date="2022-12" db="EMBL/GenBank/DDBJ databases">
        <authorList>
            <person name="Webb A."/>
        </authorList>
    </citation>
    <scope>NUCLEOTIDE SEQUENCE</scope>
    <source>
        <strain evidence="2">Hp1</strain>
    </source>
</reference>
<dbReference type="Proteomes" id="UP001162031">
    <property type="component" value="Unassembled WGS sequence"/>
</dbReference>
<sequence length="99" mass="10044">MLAAVTLMALAALRFFVVVGGFGLAAVSLAIVALELAACFLVERVTRAGANAFSLVVLAAVALMLVLVSTGDSEVDGGDERTMYLPGKESTTILQAGGV</sequence>
<evidence type="ECO:0000313" key="2">
    <source>
        <dbReference type="EMBL" id="CAI5739754.1"/>
    </source>
</evidence>
<dbReference type="AlphaFoldDB" id="A0AAV0US99"/>